<protein>
    <recommendedName>
        <fullName evidence="2">TIR domain-containing protein</fullName>
    </recommendedName>
</protein>
<dbReference type="PROSITE" id="PS50104">
    <property type="entry name" value="TIR"/>
    <property type="match status" value="1"/>
</dbReference>
<feature type="domain" description="TIR" evidence="2">
    <location>
        <begin position="85"/>
        <end position="218"/>
    </location>
</feature>
<sequence length="229" mass="26217">MADAQKARERRADYTQKLARKTEEASNLQQRILKSDLENRQKQFSQDQKRQREAERRIQELENQLAEKIATGVPIGRLVAEGEAETYDVFISHASEDKTDFVASLAEQARSKGLRVWYDEFSLSWGDKLRRSIDRGLSGSYFGVVVLSENFFKKEWPQIELDALLEKEVSGTGRILPIWHKLTRDEIAKYAPTLSGTLALRTADLSTEEIAERLAEMVARVRRGRAEMA</sequence>
<feature type="compositionally biased region" description="Basic and acidic residues" evidence="1">
    <location>
        <begin position="1"/>
        <end position="24"/>
    </location>
</feature>
<organism evidence="3 4">
    <name type="scientific">Sphingomonas kyeonggiensis</name>
    <dbReference type="NCBI Taxonomy" id="1268553"/>
    <lineage>
        <taxon>Bacteria</taxon>
        <taxon>Pseudomonadati</taxon>
        <taxon>Pseudomonadota</taxon>
        <taxon>Alphaproteobacteria</taxon>
        <taxon>Sphingomonadales</taxon>
        <taxon>Sphingomonadaceae</taxon>
        <taxon>Sphingomonas</taxon>
    </lineage>
</organism>
<feature type="region of interest" description="Disordered" evidence="1">
    <location>
        <begin position="1"/>
        <end position="26"/>
    </location>
</feature>
<keyword evidence="4" id="KW-1185">Reference proteome</keyword>
<accession>A0A7W7NSG6</accession>
<dbReference type="Pfam" id="PF13676">
    <property type="entry name" value="TIR_2"/>
    <property type="match status" value="1"/>
</dbReference>
<dbReference type="InterPro" id="IPR000157">
    <property type="entry name" value="TIR_dom"/>
</dbReference>
<dbReference type="SUPFAM" id="SSF52200">
    <property type="entry name" value="Toll/Interleukin receptor TIR domain"/>
    <property type="match status" value="1"/>
</dbReference>
<evidence type="ECO:0000259" key="2">
    <source>
        <dbReference type="PROSITE" id="PS50104"/>
    </source>
</evidence>
<evidence type="ECO:0000256" key="1">
    <source>
        <dbReference type="SAM" id="MobiDB-lite"/>
    </source>
</evidence>
<dbReference type="SMART" id="SM00255">
    <property type="entry name" value="TIR"/>
    <property type="match status" value="1"/>
</dbReference>
<gene>
    <name evidence="3" type="ORF">HNP52_001946</name>
</gene>
<dbReference type="InterPro" id="IPR035897">
    <property type="entry name" value="Toll_tir_struct_dom_sf"/>
</dbReference>
<dbReference type="RefSeq" id="WP_184166092.1">
    <property type="nucleotide sequence ID" value="NZ_JACHLN010000002.1"/>
</dbReference>
<dbReference type="GO" id="GO:0007165">
    <property type="term" value="P:signal transduction"/>
    <property type="evidence" value="ECO:0007669"/>
    <property type="project" value="InterPro"/>
</dbReference>
<dbReference type="Proteomes" id="UP000575241">
    <property type="component" value="Unassembled WGS sequence"/>
</dbReference>
<dbReference type="AlphaFoldDB" id="A0A7W7NSG6"/>
<proteinExistence type="predicted"/>
<evidence type="ECO:0000313" key="4">
    <source>
        <dbReference type="Proteomes" id="UP000575241"/>
    </source>
</evidence>
<reference evidence="3 4" key="1">
    <citation type="submission" date="2020-08" db="EMBL/GenBank/DDBJ databases">
        <title>Functional genomics of gut bacteria from endangered species of beetles.</title>
        <authorList>
            <person name="Carlos-Shanley C."/>
        </authorList>
    </citation>
    <scope>NUCLEOTIDE SEQUENCE [LARGE SCALE GENOMIC DNA]</scope>
    <source>
        <strain evidence="3 4">S00224</strain>
    </source>
</reference>
<name>A0A7W7NSG6_9SPHN</name>
<comment type="caution">
    <text evidence="3">The sequence shown here is derived from an EMBL/GenBank/DDBJ whole genome shotgun (WGS) entry which is preliminary data.</text>
</comment>
<evidence type="ECO:0000313" key="3">
    <source>
        <dbReference type="EMBL" id="MBB4838877.1"/>
    </source>
</evidence>
<dbReference type="EMBL" id="JACHLN010000002">
    <property type="protein sequence ID" value="MBB4838877.1"/>
    <property type="molecule type" value="Genomic_DNA"/>
</dbReference>
<dbReference type="Gene3D" id="3.40.50.10140">
    <property type="entry name" value="Toll/interleukin-1 receptor homology (TIR) domain"/>
    <property type="match status" value="1"/>
</dbReference>